<dbReference type="AlphaFoldDB" id="A0A4R3Z5E8"/>
<keyword evidence="3" id="KW-1185">Reference proteome</keyword>
<keyword evidence="1" id="KW-1133">Transmembrane helix</keyword>
<feature type="transmembrane region" description="Helical" evidence="1">
    <location>
        <begin position="64"/>
        <end position="89"/>
    </location>
</feature>
<keyword evidence="1" id="KW-0812">Transmembrane</keyword>
<gene>
    <name evidence="2" type="ORF">EDD60_10770</name>
</gene>
<dbReference type="Proteomes" id="UP000295515">
    <property type="component" value="Unassembled WGS sequence"/>
</dbReference>
<protein>
    <submittedName>
        <fullName evidence="2">Putative membrane protein</fullName>
    </submittedName>
</protein>
<dbReference type="InterPro" id="IPR019206">
    <property type="entry name" value="DUF2085_TM"/>
</dbReference>
<proteinExistence type="predicted"/>
<reference evidence="2 3" key="1">
    <citation type="submission" date="2019-03" db="EMBL/GenBank/DDBJ databases">
        <title>Genomic Encyclopedia of Type Strains, Phase IV (KMG-IV): sequencing the most valuable type-strain genomes for metagenomic binning, comparative biology and taxonomic classification.</title>
        <authorList>
            <person name="Goeker M."/>
        </authorList>
    </citation>
    <scope>NUCLEOTIDE SEQUENCE [LARGE SCALE GENOMIC DNA]</scope>
    <source>
        <strain evidence="2 3">DSM 29487</strain>
    </source>
</reference>
<dbReference type="GeneID" id="98915164"/>
<dbReference type="Pfam" id="PF09858">
    <property type="entry name" value="DUF2085"/>
    <property type="match status" value="1"/>
</dbReference>
<organism evidence="2 3">
    <name type="scientific">Longibaculum muris</name>
    <dbReference type="NCBI Taxonomy" id="1796628"/>
    <lineage>
        <taxon>Bacteria</taxon>
        <taxon>Bacillati</taxon>
        <taxon>Bacillota</taxon>
        <taxon>Erysipelotrichia</taxon>
        <taxon>Erysipelotrichales</taxon>
        <taxon>Coprobacillaceae</taxon>
        <taxon>Longibaculum</taxon>
    </lineage>
</organism>
<accession>A0A4R3Z5E8</accession>
<evidence type="ECO:0000313" key="3">
    <source>
        <dbReference type="Proteomes" id="UP000295515"/>
    </source>
</evidence>
<keyword evidence="1" id="KW-0472">Membrane</keyword>
<sequence>MNQLIKFIIERLSHFGEIPLCNGIASRAPHIGGFCFPLCYRCTFILIFFAICMVIFYRRQVRMPYMLIVICMIPMIVDGSLQTFFAVISTNLKRAITGGLFGIGLAAWMTRLFLYLDEDITSKMRSEKSG</sequence>
<feature type="transmembrane region" description="Helical" evidence="1">
    <location>
        <begin position="95"/>
        <end position="116"/>
    </location>
</feature>
<feature type="transmembrane region" description="Helical" evidence="1">
    <location>
        <begin position="38"/>
        <end position="57"/>
    </location>
</feature>
<evidence type="ECO:0000313" key="2">
    <source>
        <dbReference type="EMBL" id="TCW00581.1"/>
    </source>
</evidence>
<dbReference type="RefSeq" id="WP_066448265.1">
    <property type="nucleotide sequence ID" value="NZ_DBGCPY010000070.1"/>
</dbReference>
<dbReference type="EMBL" id="SMCQ01000007">
    <property type="protein sequence ID" value="TCW00581.1"/>
    <property type="molecule type" value="Genomic_DNA"/>
</dbReference>
<name>A0A4R3Z5E8_9FIRM</name>
<evidence type="ECO:0000256" key="1">
    <source>
        <dbReference type="SAM" id="Phobius"/>
    </source>
</evidence>
<comment type="caution">
    <text evidence="2">The sequence shown here is derived from an EMBL/GenBank/DDBJ whole genome shotgun (WGS) entry which is preliminary data.</text>
</comment>